<dbReference type="Proteomes" id="UP000033121">
    <property type="component" value="Unassembled WGS sequence"/>
</dbReference>
<proteinExistence type="predicted"/>
<dbReference type="AlphaFoldDB" id="A0A0E9MWR5"/>
<accession>A0A0E9MWR5</accession>
<protein>
    <submittedName>
        <fullName evidence="1">Uncharacterized protein</fullName>
    </submittedName>
</protein>
<evidence type="ECO:0000313" key="1">
    <source>
        <dbReference type="EMBL" id="GAO42029.1"/>
    </source>
</evidence>
<name>A0A0E9MWR5_9BACT</name>
<dbReference type="OrthoDB" id="9912105at2"/>
<reference evidence="1 2" key="1">
    <citation type="submission" date="2015-04" db="EMBL/GenBank/DDBJ databases">
        <title>Whole genome shotgun sequence of Flavihumibacter petaseus NBRC 106054.</title>
        <authorList>
            <person name="Miyazawa S."/>
            <person name="Hosoyama A."/>
            <person name="Hashimoto M."/>
            <person name="Noguchi M."/>
            <person name="Tsuchikane K."/>
            <person name="Ohji S."/>
            <person name="Yamazoe A."/>
            <person name="Ichikawa N."/>
            <person name="Kimura A."/>
            <person name="Fujita N."/>
        </authorList>
    </citation>
    <scope>NUCLEOTIDE SEQUENCE [LARGE SCALE GENOMIC DNA]</scope>
    <source>
        <strain evidence="1 2">NBRC 106054</strain>
    </source>
</reference>
<evidence type="ECO:0000313" key="2">
    <source>
        <dbReference type="Proteomes" id="UP000033121"/>
    </source>
</evidence>
<dbReference type="STRING" id="1220578.FPE01S_01_10420"/>
<keyword evidence="2" id="KW-1185">Reference proteome</keyword>
<comment type="caution">
    <text evidence="1">The sequence shown here is derived from an EMBL/GenBank/DDBJ whole genome shotgun (WGS) entry which is preliminary data.</text>
</comment>
<organism evidence="1 2">
    <name type="scientific">Flavihumibacter petaseus NBRC 106054</name>
    <dbReference type="NCBI Taxonomy" id="1220578"/>
    <lineage>
        <taxon>Bacteria</taxon>
        <taxon>Pseudomonadati</taxon>
        <taxon>Bacteroidota</taxon>
        <taxon>Chitinophagia</taxon>
        <taxon>Chitinophagales</taxon>
        <taxon>Chitinophagaceae</taxon>
        <taxon>Flavihumibacter</taxon>
    </lineage>
</organism>
<sequence length="152" mass="17671">MTYRLILTLVVLTTFSLYKCRSQTILPLFKYEGAYIDSIHNRGLVIPSLELRIDDKNKLFHSDSLVFVPEGNYELCIYEIVNRKYLLITAINKTNLESPGIYMIAKQKVKLFKIGQYQKFWELDFNGAKLVDIECNEVTLRNSNGTFSVLKF</sequence>
<dbReference type="RefSeq" id="WP_046367796.1">
    <property type="nucleotide sequence ID" value="NZ_BBWV01000001.1"/>
</dbReference>
<gene>
    <name evidence="1" type="ORF">FPE01S_01_10420</name>
</gene>
<dbReference type="EMBL" id="BBWV01000001">
    <property type="protein sequence ID" value="GAO42029.1"/>
    <property type="molecule type" value="Genomic_DNA"/>
</dbReference>